<dbReference type="Proteomes" id="UP001231649">
    <property type="component" value="Chromosome 30"/>
</dbReference>
<evidence type="ECO:0000313" key="1">
    <source>
        <dbReference type="EMBL" id="KAJ8705051.1"/>
    </source>
</evidence>
<keyword evidence="2" id="KW-1185">Reference proteome</keyword>
<name>A0ACC2Q0K8_9NEOP</name>
<accession>A0ACC2Q0K8</accession>
<protein>
    <submittedName>
        <fullName evidence="1">Uncharacterized protein</fullName>
    </submittedName>
</protein>
<reference evidence="1" key="1">
    <citation type="submission" date="2023-03" db="EMBL/GenBank/DDBJ databases">
        <title>Chromosome-level genomes of two armyworms, Mythimna separata and Mythimna loreyi, provide insights into the biosynthesis and reception of sex pheromones.</title>
        <authorList>
            <person name="Zhao H."/>
        </authorList>
    </citation>
    <scope>NUCLEOTIDE SEQUENCE</scope>
    <source>
        <strain evidence="1">BeijingLab</strain>
    </source>
</reference>
<proteinExistence type="predicted"/>
<gene>
    <name evidence="1" type="ORF">PYW08_012371</name>
</gene>
<sequence>MKTLKLTSAWILICLITAVSSGPSERASSHHVVQHGARTPQKTSPDSFGPTGVQIPDHVLSTQDVSCISADNNIFQIMQEAQKTCNGTDMRCTFYHFVNPEYRNIGTLDVNKELFDDLLMKFDNWLLTAESIDKTRENGKTNEHSTNTTSNHEKDKYKNEGRNENLTDTTESNQGKLNDNISESDDDRQHSHHIKNPDETHRKNHHHKLKNLNHVKAFTEYNKEHKYFEVFMPKDRETGKPRTIYVEVDEDKHEFILIDEDIDKKLKGIKPIRIELDELSDIADTAFSNLVKSASHKKHNHNNNTNENQITASDLHTDSGLDKIEIHLDVGKDESAHNIFNSSVCDSPICNISTNQEIILNSDMEHIENTLNDTNLVVPVEYINEEQIQTKSQIDNTTQDIITDHLDILQNINETDIQEPEYEKESFDTVEFDHNNITDFDIDSNYIEVNSSQDFIKIPCENEDDNCTEHHDFSIDHDIDTYDDNNFIQLDERNDTSNDTDFDDTHETLSAETIDLNESVLQDDQPIQETKLETIPYKPKLPSTLNDGVVDYTSSDFHLLPLENQNAPTELQDHSLESHAPMKPFTAIPILGKDSAKAVETESQSSFLEYAPAVLSESDSHNLVLNPDLNPSVLLRDYSSPVANKKVSGNPKTVSPDLSIATKNPSLLPIAPSYNGEVPEPYLNTAPFQLGANIPMSTKNSILPSQFALPKSLGDFDIMPSTDQFNESPLSVTPYSIPQYTPDFLPTKDNLGLVKYLPMDNDIKETMTPCSANRNRYPCNTIPYSSNPCLKPPQYLPSYYEPPVPITPLQPTSKIPSVEFLPNSVDQSNVCFNADYPRETKPIPLLPFAPCTPFSPLNPLWLEPGSFPSTCPNLWNNIPYQTVPYAPYSVLPAQNICNYPSMLSNYLTPNIGPQQDQFLKLFPIKEIPKVSQQLCECPNKNVLQVTPSTNVLYSPMFTRPVQIDFNPTLNLGRDLQTLSFKYGIPLTKIHEALDAEISDNPKSWLPFELPRPKFVNVSPIKNKPATNSVDHDQNRSGNNKDLIESHLINLTPLDSTLIGPRLDIDESLRLSPNDFQTYTVASETTGSQLSTLETSNIHLSDDSRTGNIKLHLKSDSRNLVPLESSLMGPDLKISSPPVNLRFQTLSPIKPLLNNDIKIINEMLPLESDITELTPLDASHVDLVNNVKPLEILQYAKTTTTTVGTEANFVEGELVSESDSHKVIPLDSSLLGPNLKTQNSAIITYASEGKSGSLKPHENIESTDIKVDEMESIILPSSMLTTLLSKPVNADLNLATDSSNSKLNHLLETNLELPTTESSSIKTKETDFQIIEPSLEMIDATILEGKSKPTDITVEVNSKTQLDSSLTGPSLLQGPESREMTQILDSVDHFETYEAVPISNLNKKLLNIIATTDSEIQYDSSLTGPNLQQGMKTTGKDMESIIELDDSFVTPDFLETIESSATSSLSEAHQLHGSIKGTLKPESEYRAFDSKNVLDSSLVGPHLQTTPFSNDEIKMIHKELQQKSELANLIPLDSSLVGPHLHFDSRPDLSDISRYHNPESSSFFKGGSSLKPIDMPSDLQELLSKFTKSHLSPCEMKPSEKSLSSIANICAESSAEIPMKSNIGNTVQPVDVTMISASELSPQYSLDSEIIEEIKPYEHIEEKFLPTGTVSSLPTNLSQQIKFHPVLSKYLTIPQSLHNILPLSKHKHQKTTPPLLGIPEEIEEIDTTDFIPLSELKSEPLVVDYIPADKQATILKNIPQIEPDITQFSSYTTLSNTDFPPSKPNPLLTKLPSYRYGNQLSQNTPIYLSPKEYKDLIQGFLPKESSSSTTFTSTNPKPDLISPMTVGTRPIPLYTSPISFRPEDWVQPPILAKYLPAHEIPVEVAPEKENIQTFLNKYKLNNKMSPTGINNYPYELVSGVPLKMDTVKPIPLRKSGPNTEYDVIELNNFSEYDNEMIPYEVEPKNNEVRDSKPKSNEAMSFTEVKPEIIEGLSMPKYHDITHKNQKPSKLDSFYANNHIGKSPQVFTVPEYNTLPVGPAADVKTLHNVSPDILNDFTEIPTDFEFVPKLESLSHKSSDFQPKIAYAPTKIPENYLYPCLKPCSQREFPPNAIELANISEMPCQTTLYAPNDNIKYSGYKTYQMPYSKPPKMTQNFVTPIQEYVPSVVPCTSPIHSIKPSNVQQITNPCEFHSPAEEVYEPHNPPIDIKTSLQTKLGLDTIQEIPEFEEYDHLIPEHQTLVDKSTPVQKKLGLNTLNESLEFEEYNQEESPVHADNDIEDKELKTSLLNYINKREDVKNNIYNSNAELTIPIGNIAITKKEPHNANTIQTNNPSIGLKIWKSNVKIAQAELKLKFKDLSVTNFMPVVNNLDEYDMDEIRKIIKNYIDDKYGPHIEVNEPYTVDNKYAVIKDFEHHAADNKYNLLWPTKYV</sequence>
<organism evidence="1 2">
    <name type="scientific">Mythimna loreyi</name>
    <dbReference type="NCBI Taxonomy" id="667449"/>
    <lineage>
        <taxon>Eukaryota</taxon>
        <taxon>Metazoa</taxon>
        <taxon>Ecdysozoa</taxon>
        <taxon>Arthropoda</taxon>
        <taxon>Hexapoda</taxon>
        <taxon>Insecta</taxon>
        <taxon>Pterygota</taxon>
        <taxon>Neoptera</taxon>
        <taxon>Endopterygota</taxon>
        <taxon>Lepidoptera</taxon>
        <taxon>Glossata</taxon>
        <taxon>Ditrysia</taxon>
        <taxon>Noctuoidea</taxon>
        <taxon>Noctuidae</taxon>
        <taxon>Noctuinae</taxon>
        <taxon>Hadenini</taxon>
        <taxon>Mythimna</taxon>
    </lineage>
</organism>
<evidence type="ECO:0000313" key="2">
    <source>
        <dbReference type="Proteomes" id="UP001231649"/>
    </source>
</evidence>
<comment type="caution">
    <text evidence="1">The sequence shown here is derived from an EMBL/GenBank/DDBJ whole genome shotgun (WGS) entry which is preliminary data.</text>
</comment>
<dbReference type="EMBL" id="CM056806">
    <property type="protein sequence ID" value="KAJ8705051.1"/>
    <property type="molecule type" value="Genomic_DNA"/>
</dbReference>